<gene>
    <name evidence="1" type="ORF">DEJ47_04730</name>
</gene>
<dbReference type="AlphaFoldDB" id="A0A5P2B7H3"/>
<sequence length="59" mass="6776">MAEKRAVPPGECTQCWSHSKVHSRWMGLFDTEDCAPCLNHKDHGCPPNMIVPKPKNSWW</sequence>
<reference evidence="1 2" key="1">
    <citation type="submission" date="2018-05" db="EMBL/GenBank/DDBJ databases">
        <title>Streptomyces venezuelae.</title>
        <authorList>
            <person name="Kim W."/>
            <person name="Lee N."/>
            <person name="Cho B.-K."/>
        </authorList>
    </citation>
    <scope>NUCLEOTIDE SEQUENCE [LARGE SCALE GENOMIC DNA]</scope>
    <source>
        <strain evidence="1 2">ATCC 14583</strain>
    </source>
</reference>
<evidence type="ECO:0000313" key="2">
    <source>
        <dbReference type="Proteomes" id="UP000323046"/>
    </source>
</evidence>
<accession>A0A5P2B7H3</accession>
<keyword evidence="2" id="KW-1185">Reference proteome</keyword>
<proteinExistence type="predicted"/>
<name>A0A5P2B7H3_STRVZ</name>
<dbReference type="OrthoDB" id="4274206at2"/>
<dbReference type="EMBL" id="CP029193">
    <property type="protein sequence ID" value="QES25850.1"/>
    <property type="molecule type" value="Genomic_DNA"/>
</dbReference>
<protein>
    <submittedName>
        <fullName evidence="1">PRL2-8</fullName>
    </submittedName>
</protein>
<evidence type="ECO:0000313" key="1">
    <source>
        <dbReference type="EMBL" id="QES25850.1"/>
    </source>
</evidence>
<organism evidence="1 2">
    <name type="scientific">Streptomyces venezuelae</name>
    <dbReference type="NCBI Taxonomy" id="54571"/>
    <lineage>
        <taxon>Bacteria</taxon>
        <taxon>Bacillati</taxon>
        <taxon>Actinomycetota</taxon>
        <taxon>Actinomycetes</taxon>
        <taxon>Kitasatosporales</taxon>
        <taxon>Streptomycetaceae</taxon>
        <taxon>Streptomyces</taxon>
    </lineage>
</organism>
<dbReference type="Proteomes" id="UP000323046">
    <property type="component" value="Chromosome"/>
</dbReference>